<evidence type="ECO:0000313" key="3">
    <source>
        <dbReference type="EMBL" id="KFJ42965.1"/>
    </source>
</evidence>
<reference evidence="3 4" key="1">
    <citation type="submission" date="2014-04" db="EMBL/GenBank/DDBJ databases">
        <authorList>
            <person name="Bishop-Lilly K.A."/>
            <person name="Broomall S.M."/>
            <person name="Chain P.S."/>
            <person name="Chertkov O."/>
            <person name="Coyne S.R."/>
            <person name="Daligault H.E."/>
            <person name="Davenport K.W."/>
            <person name="Erkkila T."/>
            <person name="Frey K.G."/>
            <person name="Gibbons H.S."/>
            <person name="Gu W."/>
            <person name="Jaissle J."/>
            <person name="Johnson S.L."/>
            <person name="Koroleva G.I."/>
            <person name="Ladner J.T."/>
            <person name="Lo C.-C."/>
            <person name="Minogue T.D."/>
            <person name="Munk C."/>
            <person name="Palacios G.F."/>
            <person name="Redden C.L."/>
            <person name="Rosenzweig C.N."/>
            <person name="Scholz M.B."/>
            <person name="Teshima H."/>
            <person name="Xu Y."/>
        </authorList>
    </citation>
    <scope>NUCLEOTIDE SEQUENCE [LARGE SCALE GENOMIC DNA]</scope>
    <source>
        <strain evidence="3 4">FAJ</strain>
    </source>
</reference>
<dbReference type="InterPro" id="IPR053521">
    <property type="entry name" value="McjB-like"/>
</dbReference>
<gene>
    <name evidence="3" type="ORF">DR78_419</name>
</gene>
<feature type="domain" description="Microcin J25-processing protein McjB C-terminal" evidence="2">
    <location>
        <begin position="61"/>
        <end position="141"/>
    </location>
</feature>
<evidence type="ECO:0000259" key="2">
    <source>
        <dbReference type="Pfam" id="PF13471"/>
    </source>
</evidence>
<dbReference type="RefSeq" id="WP_035736620.1">
    <property type="nucleotide sequence ID" value="NZ_JACTRV010000017.1"/>
</dbReference>
<dbReference type="EMBL" id="JOUE01000006">
    <property type="protein sequence ID" value="KFJ42965.1"/>
    <property type="molecule type" value="Genomic_DNA"/>
</dbReference>
<accession>A0AAW3DBU0</accession>
<name>A0AAW3DBU0_9GAMM</name>
<proteinExistence type="predicted"/>
<keyword evidence="1" id="KW-0472">Membrane</keyword>
<sequence>MIFTKILRKPYVFLKMPLRYKVWFIILYPISGIGRFASLHLNLKKVFCYLGYMYGNTQLSIPATEAQVLQAYQISKIAQIVSKYVPWESKCLIEAIMVKTLLKYYKIPYIIHIGVKKTDQSDKPLLAHAWVKVKDNIVIGGDGQGCRSYSINCTISSIDFKYK</sequence>
<keyword evidence="1" id="KW-1133">Transmembrane helix</keyword>
<dbReference type="InterPro" id="IPR032708">
    <property type="entry name" value="McjB_C"/>
</dbReference>
<organism evidence="3 4">
    <name type="scientific">Francisella philomiragia</name>
    <dbReference type="NCBI Taxonomy" id="28110"/>
    <lineage>
        <taxon>Bacteria</taxon>
        <taxon>Pseudomonadati</taxon>
        <taxon>Pseudomonadota</taxon>
        <taxon>Gammaproteobacteria</taxon>
        <taxon>Thiotrichales</taxon>
        <taxon>Francisellaceae</taxon>
        <taxon>Francisella</taxon>
    </lineage>
</organism>
<dbReference type="AlphaFoldDB" id="A0AAW3DBU0"/>
<feature type="transmembrane region" description="Helical" evidence="1">
    <location>
        <begin position="20"/>
        <end position="37"/>
    </location>
</feature>
<dbReference type="Proteomes" id="UP000029117">
    <property type="component" value="Unassembled WGS sequence"/>
</dbReference>
<comment type="caution">
    <text evidence="3">The sequence shown here is derived from an EMBL/GenBank/DDBJ whole genome shotgun (WGS) entry which is preliminary data.</text>
</comment>
<dbReference type="Pfam" id="PF13471">
    <property type="entry name" value="Transglut_core3"/>
    <property type="match status" value="1"/>
</dbReference>
<keyword evidence="1" id="KW-0812">Transmembrane</keyword>
<evidence type="ECO:0000313" key="4">
    <source>
        <dbReference type="Proteomes" id="UP000029117"/>
    </source>
</evidence>
<evidence type="ECO:0000256" key="1">
    <source>
        <dbReference type="SAM" id="Phobius"/>
    </source>
</evidence>
<protein>
    <submittedName>
        <fullName evidence="3">Transglutaminase-like superfamily protein</fullName>
    </submittedName>
</protein>
<dbReference type="NCBIfam" id="NF033537">
    <property type="entry name" value="lasso_biosyn_B2"/>
    <property type="match status" value="1"/>
</dbReference>